<comment type="caution">
    <text evidence="1">The sequence shown here is derived from an EMBL/GenBank/DDBJ whole genome shotgun (WGS) entry which is preliminary data.</text>
</comment>
<feature type="non-terminal residue" evidence="1">
    <location>
        <position position="1"/>
    </location>
</feature>
<evidence type="ECO:0000313" key="1">
    <source>
        <dbReference type="EMBL" id="CAG8747119.1"/>
    </source>
</evidence>
<evidence type="ECO:0000313" key="2">
    <source>
        <dbReference type="Proteomes" id="UP000789702"/>
    </source>
</evidence>
<accession>A0ACA9QF06</accession>
<gene>
    <name evidence="1" type="ORF">DHETER_LOCUS14412</name>
</gene>
<feature type="non-terminal residue" evidence="1">
    <location>
        <position position="83"/>
    </location>
</feature>
<reference evidence="1" key="1">
    <citation type="submission" date="2021-06" db="EMBL/GenBank/DDBJ databases">
        <authorList>
            <person name="Kallberg Y."/>
            <person name="Tangrot J."/>
            <person name="Rosling A."/>
        </authorList>
    </citation>
    <scope>NUCLEOTIDE SEQUENCE</scope>
    <source>
        <strain evidence="1">IL203A</strain>
    </source>
</reference>
<protein>
    <submittedName>
        <fullName evidence="1">3456_t:CDS:1</fullName>
    </submittedName>
</protein>
<organism evidence="1 2">
    <name type="scientific">Dentiscutata heterogama</name>
    <dbReference type="NCBI Taxonomy" id="1316150"/>
    <lineage>
        <taxon>Eukaryota</taxon>
        <taxon>Fungi</taxon>
        <taxon>Fungi incertae sedis</taxon>
        <taxon>Mucoromycota</taxon>
        <taxon>Glomeromycotina</taxon>
        <taxon>Glomeromycetes</taxon>
        <taxon>Diversisporales</taxon>
        <taxon>Gigasporaceae</taxon>
        <taxon>Dentiscutata</taxon>
    </lineage>
</organism>
<sequence length="83" mass="9726">EAKLPIHPSETGNLLEGTIIQRIYELENDLPTAQNQTMERIKAQQQKQKDRHDRQIKATPDFNIGDKVYVEDTRKMKTHSHKM</sequence>
<name>A0ACA9QF06_9GLOM</name>
<keyword evidence="2" id="KW-1185">Reference proteome</keyword>
<dbReference type="Proteomes" id="UP000789702">
    <property type="component" value="Unassembled WGS sequence"/>
</dbReference>
<dbReference type="EMBL" id="CAJVPU010044153">
    <property type="protein sequence ID" value="CAG8747119.1"/>
    <property type="molecule type" value="Genomic_DNA"/>
</dbReference>
<proteinExistence type="predicted"/>